<feature type="chain" id="PRO_5002260620" description="3-carboxymuconate cyclase" evidence="1">
    <location>
        <begin position="22"/>
        <end position="412"/>
    </location>
</feature>
<evidence type="ECO:0008006" key="4">
    <source>
        <dbReference type="Google" id="ProtNLM"/>
    </source>
</evidence>
<accession>A0A0D2IFM9</accession>
<evidence type="ECO:0000313" key="3">
    <source>
        <dbReference type="Proteomes" id="UP000053617"/>
    </source>
</evidence>
<dbReference type="HOGENOM" id="CLU_037887_1_0_1"/>
<evidence type="ECO:0000256" key="1">
    <source>
        <dbReference type="SAM" id="SignalP"/>
    </source>
</evidence>
<keyword evidence="3" id="KW-1185">Reference proteome</keyword>
<dbReference type="AlphaFoldDB" id="A0A0D2IFM9"/>
<dbReference type="Proteomes" id="UP000053617">
    <property type="component" value="Unassembled WGS sequence"/>
</dbReference>
<dbReference type="VEuPathDB" id="FungiDB:Z518_08000"/>
<sequence length="412" mass="41393">MLATLSQSILLVASFSLAAFAAPAAHRGKPSGPPGHTTGPKAIYFIANDPVNSVVALPVASDGTLSMGTLTPTEGTGSNSINGDTNEPAAPDALISQSSLTIAGNNMFAVNAGSNTLTMLSIDPRDPTKLTVVGDPVAIPGEFPNTVAASAKNRLACVATTGTLNGVSCSSFSNTGLGTMDALRSFGLDQVTPPVGPTNTVSQVFFSEDESSLFATVKGDPAVNLTGFFSVFPVESQGCKETASLATEDIRSSPSGTAVLFGSKPIPGTSSVFVTDASFGGAVLSVDPTTNMASLVAKQGIDGQSATCWVTISDVTGSAFVTDVGVNRVVEMSLTDASIISMLDLSANGDPGLIDLVAKGNFVYALSPGNGTTPAAVTVLDVSGGQGSAKVTQHFTLDGMGVGKNAQGMASI</sequence>
<proteinExistence type="predicted"/>
<feature type="signal peptide" evidence="1">
    <location>
        <begin position="1"/>
        <end position="21"/>
    </location>
</feature>
<dbReference type="InterPro" id="IPR015943">
    <property type="entry name" value="WD40/YVTN_repeat-like_dom_sf"/>
</dbReference>
<dbReference type="STRING" id="1442369.A0A0D2IFM9"/>
<dbReference type="Gene3D" id="2.130.10.10">
    <property type="entry name" value="YVTN repeat-like/Quinoprotein amine dehydrogenase"/>
    <property type="match status" value="1"/>
</dbReference>
<dbReference type="SUPFAM" id="SSF75011">
    <property type="entry name" value="3-carboxy-cis,cis-mucoante lactonizing enzyme"/>
    <property type="match status" value="1"/>
</dbReference>
<dbReference type="GeneID" id="25296071"/>
<dbReference type="RefSeq" id="XP_013269197.1">
    <property type="nucleotide sequence ID" value="XM_013413743.1"/>
</dbReference>
<name>A0A0D2IFM9_9EURO</name>
<gene>
    <name evidence="2" type="ORF">Z518_08000</name>
</gene>
<dbReference type="OrthoDB" id="10006285at2759"/>
<dbReference type="EMBL" id="KN847480">
    <property type="protein sequence ID" value="KIX02061.1"/>
    <property type="molecule type" value="Genomic_DNA"/>
</dbReference>
<organism evidence="2 3">
    <name type="scientific">Rhinocladiella mackenziei CBS 650.93</name>
    <dbReference type="NCBI Taxonomy" id="1442369"/>
    <lineage>
        <taxon>Eukaryota</taxon>
        <taxon>Fungi</taxon>
        <taxon>Dikarya</taxon>
        <taxon>Ascomycota</taxon>
        <taxon>Pezizomycotina</taxon>
        <taxon>Eurotiomycetes</taxon>
        <taxon>Chaetothyriomycetidae</taxon>
        <taxon>Chaetothyriales</taxon>
        <taxon>Herpotrichiellaceae</taxon>
        <taxon>Rhinocladiella</taxon>
    </lineage>
</organism>
<evidence type="ECO:0000313" key="2">
    <source>
        <dbReference type="EMBL" id="KIX02061.1"/>
    </source>
</evidence>
<keyword evidence="1" id="KW-0732">Signal</keyword>
<protein>
    <recommendedName>
        <fullName evidence="4">3-carboxymuconate cyclase</fullName>
    </recommendedName>
</protein>
<reference evidence="2 3" key="1">
    <citation type="submission" date="2015-01" db="EMBL/GenBank/DDBJ databases">
        <title>The Genome Sequence of Rhinocladiella mackenzie CBS 650.93.</title>
        <authorList>
            <consortium name="The Broad Institute Genomics Platform"/>
            <person name="Cuomo C."/>
            <person name="de Hoog S."/>
            <person name="Gorbushina A."/>
            <person name="Stielow B."/>
            <person name="Teixiera M."/>
            <person name="Abouelleil A."/>
            <person name="Chapman S.B."/>
            <person name="Priest M."/>
            <person name="Young S.K."/>
            <person name="Wortman J."/>
            <person name="Nusbaum C."/>
            <person name="Birren B."/>
        </authorList>
    </citation>
    <scope>NUCLEOTIDE SEQUENCE [LARGE SCALE GENOMIC DNA]</scope>
    <source>
        <strain evidence="2 3">CBS 650.93</strain>
    </source>
</reference>